<keyword evidence="4" id="KW-0009">Actin-binding</keyword>
<name>A0A9P6KBY7_9FUNG</name>
<sequence>SSGVQVSPNCITAFNDLKLGKKHYYIIYKISDDQTEIVVEKAVEKSSNQTFDFFTSELKSDECRWAVLDFDYETTEGPRNKICFITWAPESAKIRSKMIYASSKDSIRKSLPGIGAEIQATDFDEVSHEAILEKVTRK</sequence>
<dbReference type="GO" id="GO:0015629">
    <property type="term" value="C:actin cytoskeleton"/>
    <property type="evidence" value="ECO:0007669"/>
    <property type="project" value="InterPro"/>
</dbReference>
<dbReference type="OrthoDB" id="10249245at2759"/>
<feature type="non-terminal residue" evidence="7">
    <location>
        <position position="138"/>
    </location>
</feature>
<dbReference type="PROSITE" id="PS51263">
    <property type="entry name" value="ADF_H"/>
    <property type="match status" value="1"/>
</dbReference>
<dbReference type="Pfam" id="PF00241">
    <property type="entry name" value="Cofilin_ADF"/>
    <property type="match status" value="1"/>
</dbReference>
<evidence type="ECO:0000256" key="1">
    <source>
        <dbReference type="ARBA" id="ARBA00004109"/>
    </source>
</evidence>
<dbReference type="Gene3D" id="3.40.20.10">
    <property type="entry name" value="Severin"/>
    <property type="match status" value="1"/>
</dbReference>
<protein>
    <recommendedName>
        <fullName evidence="3">Cofilin</fullName>
    </recommendedName>
    <alternativeName>
        <fullName evidence="5">Actin-depolymerizing factor 1</fullName>
    </alternativeName>
</protein>
<dbReference type="SMART" id="SM00102">
    <property type="entry name" value="ADF"/>
    <property type="match status" value="1"/>
</dbReference>
<dbReference type="PANTHER" id="PTHR11913">
    <property type="entry name" value="COFILIN-RELATED"/>
    <property type="match status" value="1"/>
</dbReference>
<dbReference type="CDD" id="cd11286">
    <property type="entry name" value="ADF_cofilin_like"/>
    <property type="match status" value="1"/>
</dbReference>
<feature type="domain" description="ADF-H" evidence="6">
    <location>
        <begin position="3"/>
        <end position="136"/>
    </location>
</feature>
<reference evidence="7" key="1">
    <citation type="journal article" date="2020" name="Fungal Divers.">
        <title>Resolving the Mortierellaceae phylogeny through synthesis of multi-gene phylogenetics and phylogenomics.</title>
        <authorList>
            <person name="Vandepol N."/>
            <person name="Liber J."/>
            <person name="Desiro A."/>
            <person name="Na H."/>
            <person name="Kennedy M."/>
            <person name="Barry K."/>
            <person name="Grigoriev I.V."/>
            <person name="Miller A.N."/>
            <person name="O'Donnell K."/>
            <person name="Stajich J.E."/>
            <person name="Bonito G."/>
        </authorList>
    </citation>
    <scope>NUCLEOTIDE SEQUENCE</scope>
    <source>
        <strain evidence="7">KOD1015</strain>
    </source>
</reference>
<evidence type="ECO:0000256" key="3">
    <source>
        <dbReference type="ARBA" id="ARBA00015630"/>
    </source>
</evidence>
<proteinExistence type="inferred from homology"/>
<dbReference type="Proteomes" id="UP000780801">
    <property type="component" value="Unassembled WGS sequence"/>
</dbReference>
<evidence type="ECO:0000313" key="8">
    <source>
        <dbReference type="Proteomes" id="UP000780801"/>
    </source>
</evidence>
<evidence type="ECO:0000256" key="2">
    <source>
        <dbReference type="ARBA" id="ARBA00006844"/>
    </source>
</evidence>
<comment type="caution">
    <text evidence="7">The sequence shown here is derived from an EMBL/GenBank/DDBJ whole genome shotgun (WGS) entry which is preliminary data.</text>
</comment>
<comment type="similarity">
    <text evidence="2">Belongs to the actin-binding proteins ADF family.</text>
</comment>
<dbReference type="PRINTS" id="PR00006">
    <property type="entry name" value="COFILIN"/>
</dbReference>
<evidence type="ECO:0000256" key="4">
    <source>
        <dbReference type="ARBA" id="ARBA00023203"/>
    </source>
</evidence>
<dbReference type="GO" id="GO:0003779">
    <property type="term" value="F:actin binding"/>
    <property type="evidence" value="ECO:0007669"/>
    <property type="project" value="UniProtKB-KW"/>
</dbReference>
<evidence type="ECO:0000259" key="6">
    <source>
        <dbReference type="PROSITE" id="PS51263"/>
    </source>
</evidence>
<gene>
    <name evidence="7" type="primary">COF1</name>
    <name evidence="7" type="ORF">BGW38_004769</name>
</gene>
<dbReference type="InterPro" id="IPR002108">
    <property type="entry name" value="ADF-H"/>
</dbReference>
<dbReference type="GO" id="GO:0030042">
    <property type="term" value="P:actin filament depolymerization"/>
    <property type="evidence" value="ECO:0007669"/>
    <property type="project" value="InterPro"/>
</dbReference>
<accession>A0A9P6KBY7</accession>
<comment type="subcellular location">
    <subcellularLocation>
        <location evidence="1">Nucleus matrix</location>
    </subcellularLocation>
</comment>
<dbReference type="GO" id="GO:0016363">
    <property type="term" value="C:nuclear matrix"/>
    <property type="evidence" value="ECO:0007669"/>
    <property type="project" value="UniProtKB-SubCell"/>
</dbReference>
<keyword evidence="8" id="KW-1185">Reference proteome</keyword>
<dbReference type="InterPro" id="IPR017904">
    <property type="entry name" value="ADF/Cofilin"/>
</dbReference>
<dbReference type="SUPFAM" id="SSF55753">
    <property type="entry name" value="Actin depolymerizing proteins"/>
    <property type="match status" value="1"/>
</dbReference>
<dbReference type="InterPro" id="IPR029006">
    <property type="entry name" value="ADF-H/Gelsolin-like_dom_sf"/>
</dbReference>
<organism evidence="7 8">
    <name type="scientific">Lunasporangiospora selenospora</name>
    <dbReference type="NCBI Taxonomy" id="979761"/>
    <lineage>
        <taxon>Eukaryota</taxon>
        <taxon>Fungi</taxon>
        <taxon>Fungi incertae sedis</taxon>
        <taxon>Mucoromycota</taxon>
        <taxon>Mortierellomycotina</taxon>
        <taxon>Mortierellomycetes</taxon>
        <taxon>Mortierellales</taxon>
        <taxon>Mortierellaceae</taxon>
        <taxon>Lunasporangiospora</taxon>
    </lineage>
</organism>
<dbReference type="EMBL" id="JAABOA010003033">
    <property type="protein sequence ID" value="KAF9579117.1"/>
    <property type="molecule type" value="Genomic_DNA"/>
</dbReference>
<evidence type="ECO:0000313" key="7">
    <source>
        <dbReference type="EMBL" id="KAF9579117.1"/>
    </source>
</evidence>
<dbReference type="AlphaFoldDB" id="A0A9P6KBY7"/>
<evidence type="ECO:0000256" key="5">
    <source>
        <dbReference type="ARBA" id="ARBA00032427"/>
    </source>
</evidence>